<proteinExistence type="predicted"/>
<keyword evidence="3" id="KW-1185">Reference proteome</keyword>
<reference evidence="2" key="1">
    <citation type="submission" date="2021-03" db="EMBL/GenBank/DDBJ databases">
        <title>Revisited historic fungal species revealed as producer of novel bioactive compounds through whole genome sequencing and comparative genomics.</title>
        <authorList>
            <person name="Vignolle G.A."/>
            <person name="Hochenegger N."/>
            <person name="Mach R.L."/>
            <person name="Mach-Aigner A.R."/>
            <person name="Javad Rahimi M."/>
            <person name="Salim K.A."/>
            <person name="Chan C.M."/>
            <person name="Lim L.B.L."/>
            <person name="Cai F."/>
            <person name="Druzhinina I.S."/>
            <person name="U'Ren J.M."/>
            <person name="Derntl C."/>
        </authorList>
    </citation>
    <scope>NUCLEOTIDE SEQUENCE</scope>
    <source>
        <strain evidence="2">TUCIM 5799</strain>
    </source>
</reference>
<gene>
    <name evidence="2" type="ORF">JX265_008850</name>
</gene>
<comment type="caution">
    <text evidence="2">The sequence shown here is derived from an EMBL/GenBank/DDBJ whole genome shotgun (WGS) entry which is preliminary data.</text>
</comment>
<dbReference type="Proteomes" id="UP000829685">
    <property type="component" value="Unassembled WGS sequence"/>
</dbReference>
<feature type="compositionally biased region" description="Basic and acidic residues" evidence="1">
    <location>
        <begin position="26"/>
        <end position="46"/>
    </location>
</feature>
<dbReference type="EMBL" id="JAFIMR010000025">
    <property type="protein sequence ID" value="KAI1863633.1"/>
    <property type="molecule type" value="Genomic_DNA"/>
</dbReference>
<name>A0A9P9WH27_9PEZI</name>
<sequence>MPKRRTSSINPISGGRSRKKAPKRSTSSEHTVHIPEAPASHEDAKCNHVSSTRAGHLTDVSVSPHDQLTVNPPNLMAGQLGSVVQVQGTDIYLEFINGELSTIEPAGLIVRRKIALALYSWISPFLSIEGRGIDDLCTLEPFRLRGGPAPVSPDHNDFQKYQRVNQMLKLYGRNLIKAQPMSGKMSLGLLQVMAHVGLTRIIPEEFPKQWELYLDNGGRKRKY</sequence>
<accession>A0A9P9WH27</accession>
<organism evidence="2 3">
    <name type="scientific">Neoarthrinium moseri</name>
    <dbReference type="NCBI Taxonomy" id="1658444"/>
    <lineage>
        <taxon>Eukaryota</taxon>
        <taxon>Fungi</taxon>
        <taxon>Dikarya</taxon>
        <taxon>Ascomycota</taxon>
        <taxon>Pezizomycotina</taxon>
        <taxon>Sordariomycetes</taxon>
        <taxon>Xylariomycetidae</taxon>
        <taxon>Amphisphaeriales</taxon>
        <taxon>Apiosporaceae</taxon>
        <taxon>Neoarthrinium</taxon>
    </lineage>
</organism>
<dbReference type="AlphaFoldDB" id="A0A9P9WH27"/>
<evidence type="ECO:0000313" key="2">
    <source>
        <dbReference type="EMBL" id="KAI1863633.1"/>
    </source>
</evidence>
<evidence type="ECO:0000313" key="3">
    <source>
        <dbReference type="Proteomes" id="UP000829685"/>
    </source>
</evidence>
<evidence type="ECO:0000256" key="1">
    <source>
        <dbReference type="SAM" id="MobiDB-lite"/>
    </source>
</evidence>
<protein>
    <submittedName>
        <fullName evidence="2">Uncharacterized protein</fullName>
    </submittedName>
</protein>
<feature type="region of interest" description="Disordered" evidence="1">
    <location>
        <begin position="1"/>
        <end position="48"/>
    </location>
</feature>